<dbReference type="EMBL" id="ADBJ01000047">
    <property type="protein sequence ID" value="EFA76278.1"/>
    <property type="molecule type" value="Genomic_DNA"/>
</dbReference>
<name>D3BQ58_HETP5</name>
<evidence type="ECO:0000313" key="2">
    <source>
        <dbReference type="Proteomes" id="UP000001396"/>
    </source>
</evidence>
<accession>D3BQ58</accession>
<proteinExistence type="predicted"/>
<reference evidence="1 2" key="1">
    <citation type="journal article" date="2011" name="Genome Res.">
        <title>Phylogeny-wide analysis of social amoeba genomes highlights ancient origins for complex intercellular communication.</title>
        <authorList>
            <person name="Heidel A.J."/>
            <person name="Lawal H.M."/>
            <person name="Felder M."/>
            <person name="Schilde C."/>
            <person name="Helps N.R."/>
            <person name="Tunggal B."/>
            <person name="Rivero F."/>
            <person name="John U."/>
            <person name="Schleicher M."/>
            <person name="Eichinger L."/>
            <person name="Platzer M."/>
            <person name="Noegel A.A."/>
            <person name="Schaap P."/>
            <person name="Gloeckner G."/>
        </authorList>
    </citation>
    <scope>NUCLEOTIDE SEQUENCE [LARGE SCALE GENOMIC DNA]</scope>
    <source>
        <strain evidence="2">ATCC 26659 / Pp 5 / PN500</strain>
    </source>
</reference>
<organism evidence="1 2">
    <name type="scientific">Heterostelium pallidum (strain ATCC 26659 / Pp 5 / PN500)</name>
    <name type="common">Cellular slime mold</name>
    <name type="synonym">Polysphondylium pallidum</name>
    <dbReference type="NCBI Taxonomy" id="670386"/>
    <lineage>
        <taxon>Eukaryota</taxon>
        <taxon>Amoebozoa</taxon>
        <taxon>Evosea</taxon>
        <taxon>Eumycetozoa</taxon>
        <taxon>Dictyostelia</taxon>
        <taxon>Acytosteliales</taxon>
        <taxon>Acytosteliaceae</taxon>
        <taxon>Heterostelium</taxon>
    </lineage>
</organism>
<gene>
    <name evidence="1" type="ORF">PPL_10039</name>
</gene>
<protein>
    <submittedName>
        <fullName evidence="1">Uncharacterized protein</fullName>
    </submittedName>
</protein>
<dbReference type="Proteomes" id="UP000001396">
    <property type="component" value="Unassembled WGS sequence"/>
</dbReference>
<dbReference type="AlphaFoldDB" id="D3BQ58"/>
<evidence type="ECO:0000313" key="1">
    <source>
        <dbReference type="EMBL" id="EFA76278.1"/>
    </source>
</evidence>
<dbReference type="GeneID" id="31365510"/>
<dbReference type="RefSeq" id="XP_020428410.1">
    <property type="nucleotide sequence ID" value="XM_020580825.1"/>
</dbReference>
<sequence length="94" mass="10589">MNDLVVFTRDEVASQNISNYAVWYLELTSESRTPLIFFLSACGNKIFKMFYVEKPGIDPGFQACKASVLPYVHSCQRSAQLLLQQSTTLTTSKT</sequence>
<keyword evidence="2" id="KW-1185">Reference proteome</keyword>
<dbReference type="InParanoid" id="D3BQ58"/>
<comment type="caution">
    <text evidence="1">The sequence shown here is derived from an EMBL/GenBank/DDBJ whole genome shotgun (WGS) entry which is preliminary data.</text>
</comment>